<dbReference type="Proteomes" id="UP000050465">
    <property type="component" value="Unassembled WGS sequence"/>
</dbReference>
<evidence type="ECO:0000313" key="2">
    <source>
        <dbReference type="EMBL" id="KPQ31538.1"/>
    </source>
</evidence>
<keyword evidence="1" id="KW-1133">Transmembrane helix</keyword>
<proteinExistence type="predicted"/>
<dbReference type="AlphaFoldDB" id="A0A0N8KLP8"/>
<gene>
    <name evidence="2" type="ORF">HLUCCA11_23545</name>
</gene>
<dbReference type="EMBL" id="LJZR01000097">
    <property type="protein sequence ID" value="KPQ31538.1"/>
    <property type="molecule type" value="Genomic_DNA"/>
</dbReference>
<sequence length="235" mass="26445">MTICLQRRFFGIFYTFTPSRYFNIALIAGYGLFVFCLGLRWVVLLSGGLIVASAIVYECLSASHPCALPDSTNYNLLDPDMFYQYVDSQMPPFVKINSHSRYLAVKINSDSRYLDRWQQVATEMKSIQALAAGIAKHEPTLTPDLIDALYTVVDLGSQFALALQTAHRVKMAEYQAIAQQQLDASQTRIKQTHHQMRSLHDQILIEGLSQFSTASTLSTRLQTLIINNKSGLLQD</sequence>
<evidence type="ECO:0000256" key="1">
    <source>
        <dbReference type="SAM" id="Phobius"/>
    </source>
</evidence>
<name>A0A0N8KLP8_9CYAN</name>
<keyword evidence="1" id="KW-0472">Membrane</keyword>
<evidence type="ECO:0000313" key="3">
    <source>
        <dbReference type="Proteomes" id="UP000050465"/>
    </source>
</evidence>
<comment type="caution">
    <text evidence="2">The sequence shown here is derived from an EMBL/GenBank/DDBJ whole genome shotgun (WGS) entry which is preliminary data.</text>
</comment>
<feature type="transmembrane region" description="Helical" evidence="1">
    <location>
        <begin position="21"/>
        <end position="43"/>
    </location>
</feature>
<reference evidence="2 3" key="1">
    <citation type="submission" date="2015-09" db="EMBL/GenBank/DDBJ databases">
        <title>Identification and resolution of microdiversity through metagenomic sequencing of parallel consortia.</title>
        <authorList>
            <person name="Nelson W.C."/>
            <person name="Romine M.F."/>
            <person name="Lindemann S.R."/>
        </authorList>
    </citation>
    <scope>NUCLEOTIDE SEQUENCE [LARGE SCALE GENOMIC DNA]</scope>
    <source>
        <strain evidence="2">Ana</strain>
    </source>
</reference>
<accession>A0A0N8KLP8</accession>
<protein>
    <submittedName>
        <fullName evidence="2">Uncharacterized protein</fullName>
    </submittedName>
</protein>
<organism evidence="2 3">
    <name type="scientific">Phormidesmis priestleyi Ana</name>
    <dbReference type="NCBI Taxonomy" id="1666911"/>
    <lineage>
        <taxon>Bacteria</taxon>
        <taxon>Bacillati</taxon>
        <taxon>Cyanobacteriota</taxon>
        <taxon>Cyanophyceae</taxon>
        <taxon>Leptolyngbyales</taxon>
        <taxon>Leptolyngbyaceae</taxon>
        <taxon>Phormidesmis</taxon>
    </lineage>
</organism>
<dbReference type="STRING" id="1666911.HLUCCA11_23545"/>
<keyword evidence="1" id="KW-0812">Transmembrane</keyword>